<evidence type="ECO:0000313" key="2">
    <source>
        <dbReference type="Proteomes" id="UP001160758"/>
    </source>
</evidence>
<dbReference type="SUPFAM" id="SSF143749">
    <property type="entry name" value="Phage tail protein-like"/>
    <property type="match status" value="1"/>
</dbReference>
<protein>
    <recommendedName>
        <fullName evidence="3">Phage tail protein</fullName>
    </recommendedName>
</protein>
<dbReference type="Gene3D" id="3.30.70.1700">
    <property type="entry name" value="Phage minor tail protein U"/>
    <property type="match status" value="1"/>
</dbReference>
<gene>
    <name evidence="1" type="ORF">N5I07_09710</name>
</gene>
<accession>A0AA42VAZ8</accession>
<organism evidence="1 2">
    <name type="scientific">Aeromonas caviae</name>
    <name type="common">Aeromonas punctata</name>
    <dbReference type="NCBI Taxonomy" id="648"/>
    <lineage>
        <taxon>Bacteria</taxon>
        <taxon>Pseudomonadati</taxon>
        <taxon>Pseudomonadota</taxon>
        <taxon>Gammaproteobacteria</taxon>
        <taxon>Aeromonadales</taxon>
        <taxon>Aeromonadaceae</taxon>
        <taxon>Aeromonas</taxon>
    </lineage>
</organism>
<reference evidence="1" key="1">
    <citation type="submission" date="2022-09" db="EMBL/GenBank/DDBJ databases">
        <title>Intensive care unit water sources are persistently colonized with multi-drug resistant bacteria and are the site of extensive horizontal gene transfer of antibiotic resistance genes.</title>
        <authorList>
            <person name="Diorio-Toth L."/>
        </authorList>
    </citation>
    <scope>NUCLEOTIDE SEQUENCE</scope>
    <source>
        <strain evidence="1">GD03796</strain>
    </source>
</reference>
<evidence type="ECO:0000313" key="1">
    <source>
        <dbReference type="EMBL" id="MDH1897840.1"/>
    </source>
</evidence>
<dbReference type="InterPro" id="IPR038512">
    <property type="entry name" value="GpU-like_sf"/>
</dbReference>
<dbReference type="InterPro" id="IPR035934">
    <property type="entry name" value="Phage_tail_protein-like_sf"/>
</dbReference>
<name>A0AA42VAZ8_AERCA</name>
<sequence>MTIRTDIRAALAARVKAAVPELLDAIPGRPVAVSAEDLPLAFCYFLEGGKGEHSLDMEGERAQLMVSLYVAETNQADADLDALADQLAALPGDDLDGLLLAGLEPAGWQYGVDELGTGLASLTLNFNATWSDN</sequence>
<dbReference type="EMBL" id="JAOCFT010000001">
    <property type="protein sequence ID" value="MDH1897840.1"/>
    <property type="molecule type" value="Genomic_DNA"/>
</dbReference>
<comment type="caution">
    <text evidence="1">The sequence shown here is derived from an EMBL/GenBank/DDBJ whole genome shotgun (WGS) entry which is preliminary data.</text>
</comment>
<evidence type="ECO:0008006" key="3">
    <source>
        <dbReference type="Google" id="ProtNLM"/>
    </source>
</evidence>
<dbReference type="AlphaFoldDB" id="A0AA42VAZ8"/>
<proteinExistence type="predicted"/>
<dbReference type="RefSeq" id="WP_279981369.1">
    <property type="nucleotide sequence ID" value="NZ_JAOCFT010000001.1"/>
</dbReference>
<dbReference type="Proteomes" id="UP001160758">
    <property type="component" value="Unassembled WGS sequence"/>
</dbReference>